<dbReference type="AlphaFoldDB" id="A0A9W8YQ08"/>
<accession>A0A9W8YQ08</accession>
<reference evidence="4" key="1">
    <citation type="submission" date="2022-10" db="EMBL/GenBank/DDBJ databases">
        <title>Tapping the CABI collections for fungal endophytes: first genome assemblies for Collariella, Neodidymelliopsis, Ascochyta clinopodiicola, Didymella pomorum, Didymosphaeria variabile, Neocosmospora piperis and Neocucurbitaria cava.</title>
        <authorList>
            <person name="Hill R."/>
        </authorList>
    </citation>
    <scope>NUCLEOTIDE SEQUENCE</scope>
    <source>
        <strain evidence="4">IMI 355082</strain>
    </source>
</reference>
<evidence type="ECO:0000313" key="5">
    <source>
        <dbReference type="Proteomes" id="UP001140453"/>
    </source>
</evidence>
<feature type="domain" description="DUF7908" evidence="3">
    <location>
        <begin position="114"/>
        <end position="241"/>
    </location>
</feature>
<keyword evidence="2" id="KW-0732">Signal</keyword>
<feature type="signal peptide" evidence="2">
    <location>
        <begin position="1"/>
        <end position="18"/>
    </location>
</feature>
<dbReference type="OrthoDB" id="3563678at2759"/>
<dbReference type="InterPro" id="IPR057230">
    <property type="entry name" value="DUF7908"/>
</dbReference>
<evidence type="ECO:0000313" key="4">
    <source>
        <dbReference type="EMBL" id="KAJ4389161.1"/>
    </source>
</evidence>
<evidence type="ECO:0000259" key="3">
    <source>
        <dbReference type="Pfam" id="PF25485"/>
    </source>
</evidence>
<protein>
    <recommendedName>
        <fullName evidence="3">DUF7908 domain-containing protein</fullName>
    </recommendedName>
</protein>
<name>A0A9W8YQ08_9PEZI</name>
<feature type="region of interest" description="Disordered" evidence="1">
    <location>
        <begin position="258"/>
        <end position="431"/>
    </location>
</feature>
<comment type="caution">
    <text evidence="4">The sequence shown here is derived from an EMBL/GenBank/DDBJ whole genome shotgun (WGS) entry which is preliminary data.</text>
</comment>
<gene>
    <name evidence="4" type="ORF">N0V93_006624</name>
</gene>
<evidence type="ECO:0000256" key="2">
    <source>
        <dbReference type="SAM" id="SignalP"/>
    </source>
</evidence>
<organism evidence="4 5">
    <name type="scientific">Gnomoniopsis smithogilvyi</name>
    <dbReference type="NCBI Taxonomy" id="1191159"/>
    <lineage>
        <taxon>Eukaryota</taxon>
        <taxon>Fungi</taxon>
        <taxon>Dikarya</taxon>
        <taxon>Ascomycota</taxon>
        <taxon>Pezizomycotina</taxon>
        <taxon>Sordariomycetes</taxon>
        <taxon>Sordariomycetidae</taxon>
        <taxon>Diaporthales</taxon>
        <taxon>Gnomoniaceae</taxon>
        <taxon>Gnomoniopsis</taxon>
    </lineage>
</organism>
<dbReference type="Proteomes" id="UP001140453">
    <property type="component" value="Unassembled WGS sequence"/>
</dbReference>
<feature type="compositionally biased region" description="Low complexity" evidence="1">
    <location>
        <begin position="314"/>
        <end position="431"/>
    </location>
</feature>
<feature type="compositionally biased region" description="Polar residues" evidence="1">
    <location>
        <begin position="258"/>
        <end position="304"/>
    </location>
</feature>
<dbReference type="Pfam" id="PF25485">
    <property type="entry name" value="DUF7908"/>
    <property type="match status" value="1"/>
</dbReference>
<feature type="chain" id="PRO_5040998951" description="DUF7908 domain-containing protein" evidence="2">
    <location>
        <begin position="19"/>
        <end position="678"/>
    </location>
</feature>
<sequence length="678" mass="68342">MKAHLFAISLWGITAGAARHHDIAALEARQAIPANAAVSVCYTYTSTYLTLVTPTTIPGPSVTVTVPGPSVTVLPSGVSSASALPSGVSSASAQPSPSAAFFSVILGIEPVGVAKRDLQKRAGLGGFVTNNPAAPNAVNCSGATIFQLQVGGGLFLDQGLPLFTTAGTSFGEFRSLGAPPANAITTQFSGADGTVLTWTNSAFLGGAVSFCQVPATGQVYSTFQGQNSVPAGCVTILLRIYLATRCINGNIDGIPTSSAAPIPTTQSVGPTPTNTFSSFTRFGNSSTSTIPDNTNTVSSQETPTSIAPLPPPSSEASPTVTPSSAVPSQPASSSAFPSETASSSSEVGPPSSSAFPSETASSSSEVAPSSSSEVASPSTSSVGSSSFTDVFPSSTSSIESSSSPSPTDVFPSSTSSSAVTDTGASSSSLTSSASLSSASQITITSTSTETTFVVASSSSSAAAASSSGACPFTTSGSLIVNGGFENAAANPFAFAPLGSLPGTAKAKKRENALRKKQNLEEVHENNIVPASTAPRTYSNLCNNILEISYLGGTQETVDVFGTILPFTAPLQTYTISFDILACGTDGTVTVSINDFSQTFDNQDCTDGTTAAWTTISGTFVAFGTVADTVYIRATGEIAASQDYFDNFVVVPFFGGTGASSSSSAAALPTQPALRKVRL</sequence>
<evidence type="ECO:0000256" key="1">
    <source>
        <dbReference type="SAM" id="MobiDB-lite"/>
    </source>
</evidence>
<dbReference type="EMBL" id="JAPEVB010000004">
    <property type="protein sequence ID" value="KAJ4389161.1"/>
    <property type="molecule type" value="Genomic_DNA"/>
</dbReference>
<keyword evidence="5" id="KW-1185">Reference proteome</keyword>
<proteinExistence type="predicted"/>